<accession>A0ABD0V3D1</accession>
<dbReference type="GO" id="GO:0009742">
    <property type="term" value="P:brassinosteroid mediated signaling pathway"/>
    <property type="evidence" value="ECO:0007669"/>
    <property type="project" value="UniProtKB-ARBA"/>
</dbReference>
<evidence type="ECO:0000256" key="10">
    <source>
        <dbReference type="ARBA" id="ARBA00022741"/>
    </source>
</evidence>
<dbReference type="PROSITE" id="PS50011">
    <property type="entry name" value="PROTEIN_KINASE_DOM"/>
    <property type="match status" value="1"/>
</dbReference>
<keyword evidence="16" id="KW-0325">Glycoprotein</keyword>
<protein>
    <recommendedName>
        <fullName evidence="3">non-specific serine/threonine protein kinase</fullName>
        <ecNumber evidence="3">2.7.11.1</ecNumber>
    </recommendedName>
</protein>
<dbReference type="EC" id="2.7.11.1" evidence="3"/>
<reference evidence="24 25" key="1">
    <citation type="journal article" date="2024" name="Plant Biotechnol. J.">
        <title>Dendrobium thyrsiflorum genome and its molecular insights into genes involved in important horticultural traits.</title>
        <authorList>
            <person name="Chen B."/>
            <person name="Wang J.Y."/>
            <person name="Zheng P.J."/>
            <person name="Li K.L."/>
            <person name="Liang Y.M."/>
            <person name="Chen X.F."/>
            <person name="Zhang C."/>
            <person name="Zhao X."/>
            <person name="He X."/>
            <person name="Zhang G.Q."/>
            <person name="Liu Z.J."/>
            <person name="Xu Q."/>
        </authorList>
    </citation>
    <scope>NUCLEOTIDE SEQUENCE [LARGE SCALE GENOMIC DNA]</scope>
    <source>
        <strain evidence="24">GZMU011</strain>
    </source>
</reference>
<evidence type="ECO:0000256" key="20">
    <source>
        <dbReference type="SAM" id="MobiDB-lite"/>
    </source>
</evidence>
<comment type="catalytic activity">
    <reaction evidence="17">
        <text>L-threonyl-[protein] + ATP = O-phospho-L-threonyl-[protein] + ADP + H(+)</text>
        <dbReference type="Rhea" id="RHEA:46608"/>
        <dbReference type="Rhea" id="RHEA-COMP:11060"/>
        <dbReference type="Rhea" id="RHEA-COMP:11605"/>
        <dbReference type="ChEBI" id="CHEBI:15378"/>
        <dbReference type="ChEBI" id="CHEBI:30013"/>
        <dbReference type="ChEBI" id="CHEBI:30616"/>
        <dbReference type="ChEBI" id="CHEBI:61977"/>
        <dbReference type="ChEBI" id="CHEBI:456216"/>
        <dbReference type="EC" id="2.7.11.1"/>
    </reaction>
</comment>
<keyword evidence="4" id="KW-0723">Serine/threonine-protein kinase</keyword>
<keyword evidence="10 19" id="KW-0547">Nucleotide-binding</keyword>
<keyword evidence="6" id="KW-0808">Transferase</keyword>
<feature type="binding site" evidence="19">
    <location>
        <position position="313"/>
    </location>
    <ligand>
        <name>ATP</name>
        <dbReference type="ChEBI" id="CHEBI:30616"/>
    </ligand>
</feature>
<evidence type="ECO:0000256" key="5">
    <source>
        <dbReference type="ARBA" id="ARBA00022614"/>
    </source>
</evidence>
<dbReference type="InterPro" id="IPR001611">
    <property type="entry name" value="Leu-rich_rpt"/>
</dbReference>
<evidence type="ECO:0000256" key="18">
    <source>
        <dbReference type="ARBA" id="ARBA00048679"/>
    </source>
</evidence>
<feature type="compositionally biased region" description="Pro residues" evidence="20">
    <location>
        <begin position="193"/>
        <end position="206"/>
    </location>
</feature>
<dbReference type="InterPro" id="IPR032675">
    <property type="entry name" value="LRR_dom_sf"/>
</dbReference>
<evidence type="ECO:0000256" key="16">
    <source>
        <dbReference type="ARBA" id="ARBA00023180"/>
    </source>
</evidence>
<feature type="chain" id="PRO_5044857792" description="non-specific serine/threonine protein kinase" evidence="22">
    <location>
        <begin position="34"/>
        <end position="608"/>
    </location>
</feature>
<evidence type="ECO:0000256" key="7">
    <source>
        <dbReference type="ARBA" id="ARBA00022692"/>
    </source>
</evidence>
<evidence type="ECO:0000256" key="3">
    <source>
        <dbReference type="ARBA" id="ARBA00012513"/>
    </source>
</evidence>
<feature type="transmembrane region" description="Helical" evidence="21">
    <location>
        <begin position="222"/>
        <end position="245"/>
    </location>
</feature>
<dbReference type="SMART" id="SM00220">
    <property type="entry name" value="S_TKc"/>
    <property type="match status" value="1"/>
</dbReference>
<evidence type="ECO:0000256" key="21">
    <source>
        <dbReference type="SAM" id="Phobius"/>
    </source>
</evidence>
<evidence type="ECO:0000256" key="12">
    <source>
        <dbReference type="ARBA" id="ARBA00022840"/>
    </source>
</evidence>
<evidence type="ECO:0000259" key="23">
    <source>
        <dbReference type="PROSITE" id="PS50011"/>
    </source>
</evidence>
<dbReference type="GO" id="GO:0004674">
    <property type="term" value="F:protein serine/threonine kinase activity"/>
    <property type="evidence" value="ECO:0007669"/>
    <property type="project" value="UniProtKB-KW"/>
</dbReference>
<dbReference type="PROSITE" id="PS00107">
    <property type="entry name" value="PROTEIN_KINASE_ATP"/>
    <property type="match status" value="1"/>
</dbReference>
<dbReference type="InterPro" id="IPR013210">
    <property type="entry name" value="LRR_N_plant-typ"/>
</dbReference>
<dbReference type="Gene3D" id="3.80.10.10">
    <property type="entry name" value="Ribonuclease Inhibitor"/>
    <property type="match status" value="2"/>
</dbReference>
<dbReference type="PANTHER" id="PTHR47988">
    <property type="entry name" value="SOMATIC EMBRYOGENESIS RECEPTOR KINASE 1"/>
    <property type="match status" value="1"/>
</dbReference>
<dbReference type="InterPro" id="IPR000719">
    <property type="entry name" value="Prot_kinase_dom"/>
</dbReference>
<keyword evidence="15" id="KW-0675">Receptor</keyword>
<evidence type="ECO:0000256" key="9">
    <source>
        <dbReference type="ARBA" id="ARBA00022737"/>
    </source>
</evidence>
<evidence type="ECO:0000256" key="14">
    <source>
        <dbReference type="ARBA" id="ARBA00023136"/>
    </source>
</evidence>
<evidence type="ECO:0000313" key="24">
    <source>
        <dbReference type="EMBL" id="KAL0917051.1"/>
    </source>
</evidence>
<dbReference type="Gene3D" id="3.30.200.20">
    <property type="entry name" value="Phosphorylase Kinase, domain 1"/>
    <property type="match status" value="1"/>
</dbReference>
<dbReference type="Proteomes" id="UP001552299">
    <property type="component" value="Unassembled WGS sequence"/>
</dbReference>
<keyword evidence="13 21" id="KW-1133">Transmembrane helix</keyword>
<keyword evidence="11" id="KW-0418">Kinase</keyword>
<dbReference type="FunFam" id="3.30.200.20:FF:000015">
    <property type="entry name" value="Somatic embryogenesis receptor kinase 1"/>
    <property type="match status" value="1"/>
</dbReference>
<sequence>MAVRRGRSMEEAVEVAWVLWLLLLVNPVFRVLANLEGDALHSLRANLNDPNNVLQSWDPTLVNPCTWFHVTCNNDNSVIRVDLGNAALSGTLVPQLGQLKNLQYLELYSNNISGLIPPELGNLTSLDSRLNNNSLTGTIPTSLTNINALQVLDLSNNNLSGTVPSTGSFSLFTPVSFANNPLLCGPGTSHPCPGSPPFSPPPPFNPPVTVSSPGNSASSTGAIAGGVAAGAALLFAAPAIAFAWWRRRKPQEHFFDVPAEEDPEVHLGQLKRFSLRELQVATDSFSPKNILGRGGFGKVYKGRLADGSLVAVKRLKEERTPGGELQFQTEVEMISMAVHRNLLRLRGFCMTPTERLLVYPYMANGSVASCLRERQPNEPPLDWPTRKRIALGSARGLSYLHDHCDPKIIHRDVKAANILLDEEFEAVVGDFGLAKLMDYKDTHVTTAVRGTIGHIAPEYLSTGKSSEKTDVFGYGIMLLELITGQRAFDLARLANDDDVMLLDWVKGLLKEKRLEMLVDPDLQSNYVETEVESLIQVALLCTQGSPMDRPKMSEVVRMLEGDGLVERWEEWQKVEVFRQEVELAPHRNSDWIVDSTDNLHAVELSGPR</sequence>
<dbReference type="FunFam" id="3.80.10.10:FF:000400">
    <property type="entry name" value="Nuclear pore complex protein NUP107"/>
    <property type="match status" value="1"/>
</dbReference>
<dbReference type="SUPFAM" id="SSF52058">
    <property type="entry name" value="L domain-like"/>
    <property type="match status" value="1"/>
</dbReference>
<organism evidence="24 25">
    <name type="scientific">Dendrobium thyrsiflorum</name>
    <name type="common">Pinecone-like raceme dendrobium</name>
    <name type="synonym">Orchid</name>
    <dbReference type="NCBI Taxonomy" id="117978"/>
    <lineage>
        <taxon>Eukaryota</taxon>
        <taxon>Viridiplantae</taxon>
        <taxon>Streptophyta</taxon>
        <taxon>Embryophyta</taxon>
        <taxon>Tracheophyta</taxon>
        <taxon>Spermatophyta</taxon>
        <taxon>Magnoliopsida</taxon>
        <taxon>Liliopsida</taxon>
        <taxon>Asparagales</taxon>
        <taxon>Orchidaceae</taxon>
        <taxon>Epidendroideae</taxon>
        <taxon>Malaxideae</taxon>
        <taxon>Dendrobiinae</taxon>
        <taxon>Dendrobium</taxon>
    </lineage>
</organism>
<evidence type="ECO:0000256" key="8">
    <source>
        <dbReference type="ARBA" id="ARBA00022729"/>
    </source>
</evidence>
<evidence type="ECO:0000256" key="22">
    <source>
        <dbReference type="SAM" id="SignalP"/>
    </source>
</evidence>
<proteinExistence type="inferred from homology"/>
<comment type="catalytic activity">
    <reaction evidence="18">
        <text>L-seryl-[protein] + ATP = O-phospho-L-seryl-[protein] + ADP + H(+)</text>
        <dbReference type="Rhea" id="RHEA:17989"/>
        <dbReference type="Rhea" id="RHEA-COMP:9863"/>
        <dbReference type="Rhea" id="RHEA-COMP:11604"/>
        <dbReference type="ChEBI" id="CHEBI:15378"/>
        <dbReference type="ChEBI" id="CHEBI:29999"/>
        <dbReference type="ChEBI" id="CHEBI:30616"/>
        <dbReference type="ChEBI" id="CHEBI:83421"/>
        <dbReference type="ChEBI" id="CHEBI:456216"/>
        <dbReference type="EC" id="2.7.11.1"/>
    </reaction>
</comment>
<comment type="subcellular location">
    <subcellularLocation>
        <location evidence="1">Cell membrane</location>
        <topology evidence="1">Single-pass membrane protein</topology>
    </subcellularLocation>
</comment>
<dbReference type="InterPro" id="IPR008271">
    <property type="entry name" value="Ser/Thr_kinase_AS"/>
</dbReference>
<evidence type="ECO:0000256" key="4">
    <source>
        <dbReference type="ARBA" id="ARBA00022527"/>
    </source>
</evidence>
<evidence type="ECO:0000256" key="1">
    <source>
        <dbReference type="ARBA" id="ARBA00004162"/>
    </source>
</evidence>
<keyword evidence="7 21" id="KW-0812">Transmembrane</keyword>
<dbReference type="Pfam" id="PF07714">
    <property type="entry name" value="PK_Tyr_Ser-Thr"/>
    <property type="match status" value="1"/>
</dbReference>
<dbReference type="InterPro" id="IPR017441">
    <property type="entry name" value="Protein_kinase_ATP_BS"/>
</dbReference>
<comment type="similarity">
    <text evidence="2">Belongs to the protein kinase superfamily. Ser/Thr protein kinase family.</text>
</comment>
<keyword evidence="5" id="KW-0433">Leucine-rich repeat</keyword>
<dbReference type="Pfam" id="PF08263">
    <property type="entry name" value="LRRNT_2"/>
    <property type="match status" value="1"/>
</dbReference>
<gene>
    <name evidence="24" type="ORF">M5K25_012092</name>
</gene>
<dbReference type="AlphaFoldDB" id="A0ABD0V3D1"/>
<dbReference type="FunFam" id="1.10.510.10:FF:000016">
    <property type="entry name" value="Somatic embryogenesis receptor-like kinase 1"/>
    <property type="match status" value="1"/>
</dbReference>
<evidence type="ECO:0000256" key="11">
    <source>
        <dbReference type="ARBA" id="ARBA00022777"/>
    </source>
</evidence>
<evidence type="ECO:0000256" key="17">
    <source>
        <dbReference type="ARBA" id="ARBA00047899"/>
    </source>
</evidence>
<dbReference type="EMBL" id="JANQDX010000010">
    <property type="protein sequence ID" value="KAL0917051.1"/>
    <property type="molecule type" value="Genomic_DNA"/>
</dbReference>
<dbReference type="PROSITE" id="PS00108">
    <property type="entry name" value="PROTEIN_KINASE_ST"/>
    <property type="match status" value="1"/>
</dbReference>
<feature type="domain" description="Protein kinase" evidence="23">
    <location>
        <begin position="285"/>
        <end position="565"/>
    </location>
</feature>
<dbReference type="Pfam" id="PF00560">
    <property type="entry name" value="LRR_1"/>
    <property type="match status" value="2"/>
</dbReference>
<keyword evidence="9" id="KW-0677">Repeat</keyword>
<evidence type="ECO:0000256" key="13">
    <source>
        <dbReference type="ARBA" id="ARBA00022989"/>
    </source>
</evidence>
<evidence type="ECO:0000256" key="15">
    <source>
        <dbReference type="ARBA" id="ARBA00023170"/>
    </source>
</evidence>
<keyword evidence="14 21" id="KW-0472">Membrane</keyword>
<dbReference type="GO" id="GO:0005886">
    <property type="term" value="C:plasma membrane"/>
    <property type="evidence" value="ECO:0007669"/>
    <property type="project" value="UniProtKB-SubCell"/>
</dbReference>
<dbReference type="InterPro" id="IPR011009">
    <property type="entry name" value="Kinase-like_dom_sf"/>
</dbReference>
<evidence type="ECO:0000256" key="19">
    <source>
        <dbReference type="PROSITE-ProRule" id="PRU10141"/>
    </source>
</evidence>
<dbReference type="SUPFAM" id="SSF56112">
    <property type="entry name" value="Protein kinase-like (PK-like)"/>
    <property type="match status" value="1"/>
</dbReference>
<comment type="caution">
    <text evidence="24">The sequence shown here is derived from an EMBL/GenBank/DDBJ whole genome shotgun (WGS) entry which is preliminary data.</text>
</comment>
<dbReference type="GO" id="GO:0005524">
    <property type="term" value="F:ATP binding"/>
    <property type="evidence" value="ECO:0007669"/>
    <property type="project" value="UniProtKB-UniRule"/>
</dbReference>
<feature type="region of interest" description="Disordered" evidence="20">
    <location>
        <begin position="189"/>
        <end position="217"/>
    </location>
</feature>
<evidence type="ECO:0000256" key="2">
    <source>
        <dbReference type="ARBA" id="ARBA00008684"/>
    </source>
</evidence>
<name>A0ABD0V3D1_DENTH</name>
<feature type="signal peptide" evidence="22">
    <location>
        <begin position="1"/>
        <end position="33"/>
    </location>
</feature>
<dbReference type="InterPro" id="IPR001245">
    <property type="entry name" value="Ser-Thr/Tyr_kinase_cat_dom"/>
</dbReference>
<dbReference type="Gene3D" id="1.10.510.10">
    <property type="entry name" value="Transferase(Phosphotransferase) domain 1"/>
    <property type="match status" value="1"/>
</dbReference>
<evidence type="ECO:0000313" key="25">
    <source>
        <dbReference type="Proteomes" id="UP001552299"/>
    </source>
</evidence>
<keyword evidence="25" id="KW-1185">Reference proteome</keyword>
<evidence type="ECO:0000256" key="6">
    <source>
        <dbReference type="ARBA" id="ARBA00022679"/>
    </source>
</evidence>
<keyword evidence="12 19" id="KW-0067">ATP-binding</keyword>
<keyword evidence="8 22" id="KW-0732">Signal</keyword>